<sequence length="66" mass="7213">MSPISLKKMTTAKIALGSAINVMILPLISPACKTLCHKAHISVLSEDHCTLVPNETFELLNLIRLQ</sequence>
<reference evidence="1 2" key="1">
    <citation type="submission" date="2017-07" db="EMBL/GenBank/DDBJ databases">
        <title>Genome Sequence of Sulfitobacter pseudonitzschiae Strain SMR1 Isolated from a culture of the Diatom Skeletonema marinoi.</title>
        <authorList>
            <person name="Topel M."/>
            <person name="Pinder M.I.M."/>
            <person name="Johansson O.N."/>
            <person name="Kourtchenko O."/>
            <person name="Godhe A."/>
            <person name="Clarke A.K."/>
        </authorList>
    </citation>
    <scope>NUCLEOTIDE SEQUENCE [LARGE SCALE GENOMIC DNA]</scope>
    <source>
        <strain evidence="1 2">SMR1</strain>
    </source>
</reference>
<name>A0A221JXV2_9RHOB</name>
<keyword evidence="2" id="KW-1185">Reference proteome</keyword>
<protein>
    <submittedName>
        <fullName evidence="1">Uncharacterized protein</fullName>
    </submittedName>
</protein>
<proteinExistence type="predicted"/>
<gene>
    <name evidence="1" type="ORF">SULPSESMR1_00738</name>
</gene>
<evidence type="ECO:0000313" key="2">
    <source>
        <dbReference type="Proteomes" id="UP000199754"/>
    </source>
</evidence>
<dbReference type="KEGG" id="spse:SULPSESMR1_00738"/>
<accession>A0A221JXV2</accession>
<evidence type="ECO:0000313" key="1">
    <source>
        <dbReference type="EMBL" id="ASM71569.1"/>
    </source>
</evidence>
<dbReference type="Proteomes" id="UP000199754">
    <property type="component" value="Chromosome"/>
</dbReference>
<organism evidence="1 2">
    <name type="scientific">Pseudosulfitobacter pseudonitzschiae</name>
    <dbReference type="NCBI Taxonomy" id="1402135"/>
    <lineage>
        <taxon>Bacteria</taxon>
        <taxon>Pseudomonadati</taxon>
        <taxon>Pseudomonadota</taxon>
        <taxon>Alphaproteobacteria</taxon>
        <taxon>Rhodobacterales</taxon>
        <taxon>Roseobacteraceae</taxon>
        <taxon>Pseudosulfitobacter</taxon>
    </lineage>
</organism>
<dbReference type="EMBL" id="CP022415">
    <property type="protein sequence ID" value="ASM71569.1"/>
    <property type="molecule type" value="Genomic_DNA"/>
</dbReference>
<dbReference type="AlphaFoldDB" id="A0A221JXV2"/>